<feature type="compositionally biased region" description="Polar residues" evidence="1">
    <location>
        <begin position="55"/>
        <end position="66"/>
    </location>
</feature>
<feature type="region of interest" description="Disordered" evidence="1">
    <location>
        <begin position="129"/>
        <end position="149"/>
    </location>
</feature>
<reference evidence="2" key="1">
    <citation type="submission" date="2015-07" db="EMBL/GenBank/DDBJ databases">
        <title>MeaNS - Measles Nucleotide Surveillance Program.</title>
        <authorList>
            <person name="Tran T."/>
            <person name="Druce J."/>
        </authorList>
    </citation>
    <scope>NUCLEOTIDE SEQUENCE</scope>
    <source>
        <strain evidence="2">UCB-OBI-ISO-001</strain>
        <tissue evidence="2">Gonad</tissue>
    </source>
</reference>
<accession>A0A0L8GFB8</accession>
<feature type="region of interest" description="Disordered" evidence="1">
    <location>
        <begin position="1"/>
        <end position="86"/>
    </location>
</feature>
<dbReference type="OrthoDB" id="10324417at2759"/>
<proteinExistence type="predicted"/>
<dbReference type="KEGG" id="obi:106877199"/>
<feature type="compositionally biased region" description="Basic residues" evidence="1">
    <location>
        <begin position="76"/>
        <end position="86"/>
    </location>
</feature>
<protein>
    <submittedName>
        <fullName evidence="2">Uncharacterized protein</fullName>
    </submittedName>
</protein>
<name>A0A0L8GFB8_OCTBM</name>
<feature type="compositionally biased region" description="Polar residues" evidence="1">
    <location>
        <begin position="1"/>
        <end position="14"/>
    </location>
</feature>
<dbReference type="AlphaFoldDB" id="A0A0L8GFB8"/>
<sequence length="182" mass="20793">MATTVLSGRQTNSSKRSKHKKDKLVADVGSADRNGHTDHLFSVERKENDCPSEQMEISTETEMNSTSQEESEPKSSRKKKRTGWKSIKKGVSEFQLQSRKILNNMMTKVRQNSSKRRVTMVENINITPDSKETNGQWAETRRPSSLVESNQSNHSFVSLEKCHRCNTYESVVVVHDMEEESD</sequence>
<dbReference type="EMBL" id="KQ422018">
    <property type="protein sequence ID" value="KOF75701.1"/>
    <property type="molecule type" value="Genomic_DNA"/>
</dbReference>
<gene>
    <name evidence="2" type="ORF">OCBIM_22034354mg</name>
</gene>
<evidence type="ECO:0000313" key="2">
    <source>
        <dbReference type="EMBL" id="KOF75701.1"/>
    </source>
</evidence>
<evidence type="ECO:0000256" key="1">
    <source>
        <dbReference type="SAM" id="MobiDB-lite"/>
    </source>
</evidence>
<feature type="compositionally biased region" description="Basic and acidic residues" evidence="1">
    <location>
        <begin position="33"/>
        <end position="49"/>
    </location>
</feature>
<organism evidence="2">
    <name type="scientific">Octopus bimaculoides</name>
    <name type="common">California two-spotted octopus</name>
    <dbReference type="NCBI Taxonomy" id="37653"/>
    <lineage>
        <taxon>Eukaryota</taxon>
        <taxon>Metazoa</taxon>
        <taxon>Spiralia</taxon>
        <taxon>Lophotrochozoa</taxon>
        <taxon>Mollusca</taxon>
        <taxon>Cephalopoda</taxon>
        <taxon>Coleoidea</taxon>
        <taxon>Octopodiformes</taxon>
        <taxon>Octopoda</taxon>
        <taxon>Incirrata</taxon>
        <taxon>Octopodidae</taxon>
        <taxon>Octopus</taxon>
    </lineage>
</organism>